<keyword evidence="8 9" id="KW-0472">Membrane</keyword>
<reference evidence="12" key="1">
    <citation type="submission" date="2011-03" db="EMBL/GenBank/DDBJ databases">
        <authorList>
            <person name="Voget S."/>
            <person name="Streit W.R."/>
            <person name="Jaeger K.E."/>
            <person name="Daniel R."/>
        </authorList>
    </citation>
    <scope>NUCLEOTIDE SEQUENCE [LARGE SCALE GENOMIC DNA]</scope>
    <source>
        <strain evidence="12">PG1</strain>
    </source>
</reference>
<keyword evidence="12" id="KW-1185">Reference proteome</keyword>
<keyword evidence="7 9" id="KW-1133">Transmembrane helix</keyword>
<accession>A0A0B6S6B8</accession>
<dbReference type="EC" id="2.7.8.6" evidence="11"/>
<evidence type="ECO:0000256" key="3">
    <source>
        <dbReference type="ARBA" id="ARBA00006464"/>
    </source>
</evidence>
<dbReference type="GO" id="GO:0005886">
    <property type="term" value="C:plasma membrane"/>
    <property type="evidence" value="ECO:0007669"/>
    <property type="project" value="UniProtKB-SubCell"/>
</dbReference>
<feature type="transmembrane region" description="Helical" evidence="9">
    <location>
        <begin position="130"/>
        <end position="147"/>
    </location>
</feature>
<dbReference type="KEGG" id="bgp:BGL_2c19030"/>
<dbReference type="InterPro" id="IPR003362">
    <property type="entry name" value="Bact_transf"/>
</dbReference>
<dbReference type="HOGENOM" id="CLU_024920_3_5_4"/>
<keyword evidence="6 9" id="KW-0812">Transmembrane</keyword>
<dbReference type="NCBIfam" id="TIGR03025">
    <property type="entry name" value="EPS_sugtrans"/>
    <property type="match status" value="1"/>
</dbReference>
<dbReference type="Proteomes" id="UP000031838">
    <property type="component" value="Chromosome 2"/>
</dbReference>
<evidence type="ECO:0000256" key="6">
    <source>
        <dbReference type="ARBA" id="ARBA00022692"/>
    </source>
</evidence>
<evidence type="ECO:0000313" key="11">
    <source>
        <dbReference type="EMBL" id="AJK49969.1"/>
    </source>
</evidence>
<dbReference type="InterPro" id="IPR017472">
    <property type="entry name" value="Undecaprenyl-P_galact_Ptfrase"/>
</dbReference>
<dbReference type="PANTHER" id="PTHR30576:SF4">
    <property type="entry name" value="UNDECAPRENYL-PHOSPHATE GALACTOSE PHOSPHOTRANSFERASE"/>
    <property type="match status" value="1"/>
</dbReference>
<dbReference type="AlphaFoldDB" id="A0A0B6S6B8"/>
<keyword evidence="5 11" id="KW-0808">Transferase</keyword>
<dbReference type="InterPro" id="IPR017475">
    <property type="entry name" value="EPS_sugar_tfrase"/>
</dbReference>
<gene>
    <name evidence="11" type="primary">rfbP</name>
    <name evidence="11" type="ORF">BGL_2c19030</name>
</gene>
<dbReference type="Pfam" id="PF02397">
    <property type="entry name" value="Bac_transf"/>
    <property type="match status" value="1"/>
</dbReference>
<comment type="subcellular location">
    <subcellularLocation>
        <location evidence="2">Cell membrane</location>
    </subcellularLocation>
    <subcellularLocation>
        <location evidence="1">Membrane</location>
        <topology evidence="1">Multi-pass membrane protein</topology>
    </subcellularLocation>
</comment>
<evidence type="ECO:0000256" key="9">
    <source>
        <dbReference type="SAM" id="Phobius"/>
    </source>
</evidence>
<evidence type="ECO:0000256" key="1">
    <source>
        <dbReference type="ARBA" id="ARBA00004141"/>
    </source>
</evidence>
<evidence type="ECO:0000259" key="10">
    <source>
        <dbReference type="Pfam" id="PF02397"/>
    </source>
</evidence>
<evidence type="ECO:0000256" key="7">
    <source>
        <dbReference type="ARBA" id="ARBA00022989"/>
    </source>
</evidence>
<feature type="transmembrane region" description="Helical" evidence="9">
    <location>
        <begin position="296"/>
        <end position="320"/>
    </location>
</feature>
<evidence type="ECO:0000256" key="4">
    <source>
        <dbReference type="ARBA" id="ARBA00022475"/>
    </source>
</evidence>
<evidence type="ECO:0000256" key="8">
    <source>
        <dbReference type="ARBA" id="ARBA00023136"/>
    </source>
</evidence>
<protein>
    <submittedName>
        <fullName evidence="11">Undecaprenyl-phosphate galactose phosphotransferase RfbP</fullName>
        <ecNumber evidence="11">2.7.8.6</ecNumber>
    </submittedName>
</protein>
<dbReference type="EMBL" id="CP002581">
    <property type="protein sequence ID" value="AJK49969.1"/>
    <property type="molecule type" value="Genomic_DNA"/>
</dbReference>
<comment type="similarity">
    <text evidence="3">Belongs to the bacterial sugar transferase family.</text>
</comment>
<evidence type="ECO:0000313" key="12">
    <source>
        <dbReference type="Proteomes" id="UP000031838"/>
    </source>
</evidence>
<feature type="transmembrane region" description="Helical" evidence="9">
    <location>
        <begin position="68"/>
        <end position="84"/>
    </location>
</feature>
<evidence type="ECO:0000256" key="2">
    <source>
        <dbReference type="ARBA" id="ARBA00004236"/>
    </source>
</evidence>
<reference evidence="11 12" key="2">
    <citation type="journal article" date="2016" name="Appl. Microbiol. Biotechnol.">
        <title>Mutations improving production and secretion of extracellular lipase by Burkholderia glumae PG1.</title>
        <authorList>
            <person name="Knapp A."/>
            <person name="Voget S."/>
            <person name="Gao R."/>
            <person name="Zaburannyi N."/>
            <person name="Krysciak D."/>
            <person name="Breuer M."/>
            <person name="Hauer B."/>
            <person name="Streit W.R."/>
            <person name="Muller R."/>
            <person name="Daniel R."/>
            <person name="Jaeger K.E."/>
        </authorList>
    </citation>
    <scope>NUCLEOTIDE SEQUENCE [LARGE SCALE GENOMIC DNA]</scope>
    <source>
        <strain evidence="11 12">PG1</strain>
    </source>
</reference>
<feature type="domain" description="Bacterial sugar transferase" evidence="10">
    <location>
        <begin position="293"/>
        <end position="483"/>
    </location>
</feature>
<dbReference type="PANTHER" id="PTHR30576">
    <property type="entry name" value="COLANIC BIOSYNTHESIS UDP-GLUCOSE LIPID CARRIER TRANSFERASE"/>
    <property type="match status" value="1"/>
</dbReference>
<proteinExistence type="inferred from homology"/>
<keyword evidence="4" id="KW-1003">Cell membrane</keyword>
<dbReference type="NCBIfam" id="TIGR03022">
    <property type="entry name" value="WbaP_sugtrans"/>
    <property type="match status" value="1"/>
</dbReference>
<sequence>MGSSISIDSLSAPQVTPRPFPALTIKMALAAADVLGFTVALLITARIPGAFTGAAPIGVWAVVNRQPMLVYLLLACAGAMWFWLRVRHYSLRRPFWRELREVLEALLVLAVVHLALTTLTKGMFPRGWWALTWSGAFVLVPGFRLLTKRILDLAHLWKRPTLIVGCGESAIEARRVMSGQLYLGADVVAYVAPGAGTHAKAVGNVPVLRGLSAATLRALPGAQVVIALEPDERELRNAWVRALTQSGIREVTVIAPMRGVPLCGTDVSYFFGHELMMLRVQNNLARFSAKALKRGFDLIAGGILMIMLLPVFALLAALVARDGGSAFFGHTRIGRNGRKFKCLKFRSMVLDADKVLAELLERDSAARAEWASDFKLRNDVRVTPIGSLLRKTSLDELPQLWNVLRGEMSLVGPRPVVEQEIERYGEDAAYYLLARPGMTGLWQVSGRNDTDYARRVFLDAWYVRNWSLRGDLAILFKTVGVVLHRDGAY</sequence>
<feature type="transmembrane region" description="Helical" evidence="9">
    <location>
        <begin position="27"/>
        <end position="48"/>
    </location>
</feature>
<evidence type="ECO:0000256" key="5">
    <source>
        <dbReference type="ARBA" id="ARBA00022679"/>
    </source>
</evidence>
<feature type="transmembrane region" description="Helical" evidence="9">
    <location>
        <begin position="105"/>
        <end position="124"/>
    </location>
</feature>
<organism evidence="11 12">
    <name type="scientific">Burkholderia plantarii</name>
    <dbReference type="NCBI Taxonomy" id="41899"/>
    <lineage>
        <taxon>Bacteria</taxon>
        <taxon>Pseudomonadati</taxon>
        <taxon>Pseudomonadota</taxon>
        <taxon>Betaproteobacteria</taxon>
        <taxon>Burkholderiales</taxon>
        <taxon>Burkholderiaceae</taxon>
        <taxon>Burkholderia</taxon>
    </lineage>
</organism>
<dbReference type="GO" id="GO:0047360">
    <property type="term" value="F:undecaprenyl-phosphate galactose phosphotransferase activity"/>
    <property type="evidence" value="ECO:0007669"/>
    <property type="project" value="UniProtKB-EC"/>
</dbReference>
<name>A0A0B6S6B8_BURPL</name>
<dbReference type="GO" id="GO:0000271">
    <property type="term" value="P:polysaccharide biosynthetic process"/>
    <property type="evidence" value="ECO:0007669"/>
    <property type="project" value="InterPro"/>
</dbReference>